<dbReference type="EMBL" id="JAAQHG020000004">
    <property type="protein sequence ID" value="KAL1589849.1"/>
    <property type="molecule type" value="Genomic_DNA"/>
</dbReference>
<keyword evidence="2" id="KW-1185">Reference proteome</keyword>
<name>A0AB34L3H1_9PEZI</name>
<accession>A0AB34L3H1</accession>
<dbReference type="RefSeq" id="XP_069232954.1">
    <property type="nucleotide sequence ID" value="XM_069370145.1"/>
</dbReference>
<dbReference type="AlphaFoldDB" id="A0AB34L3H1"/>
<dbReference type="Proteomes" id="UP000803884">
    <property type="component" value="Unassembled WGS sequence"/>
</dbReference>
<evidence type="ECO:0000313" key="1">
    <source>
        <dbReference type="EMBL" id="KAL1589849.1"/>
    </source>
</evidence>
<sequence length="129" mass="14839">MSVYPVMRDPETSATAAQLPVFAVQPDVNKIAKIFAGSFERLASLPQEDAARARIITFHEQQEELLRRTIKWLVLLGEDFDRFTAALKAFGRRPFFSRMWTYQELYLAARIKMVCGTHRTNMQALKDVS</sequence>
<evidence type="ECO:0000313" key="2">
    <source>
        <dbReference type="Proteomes" id="UP000803884"/>
    </source>
</evidence>
<protein>
    <recommendedName>
        <fullName evidence="3">Heterokaryon incompatibility domain-containing protein</fullName>
    </recommendedName>
</protein>
<comment type="caution">
    <text evidence="1">The sequence shown here is derived from an EMBL/GenBank/DDBJ whole genome shotgun (WGS) entry which is preliminary data.</text>
</comment>
<gene>
    <name evidence="1" type="ORF">WHR41_01539</name>
</gene>
<proteinExistence type="predicted"/>
<evidence type="ECO:0008006" key="3">
    <source>
        <dbReference type="Google" id="ProtNLM"/>
    </source>
</evidence>
<dbReference type="GeneID" id="96002983"/>
<organism evidence="1 2">
    <name type="scientific">Cladosporium halotolerans</name>
    <dbReference type="NCBI Taxonomy" id="1052096"/>
    <lineage>
        <taxon>Eukaryota</taxon>
        <taxon>Fungi</taxon>
        <taxon>Dikarya</taxon>
        <taxon>Ascomycota</taxon>
        <taxon>Pezizomycotina</taxon>
        <taxon>Dothideomycetes</taxon>
        <taxon>Dothideomycetidae</taxon>
        <taxon>Cladosporiales</taxon>
        <taxon>Cladosporiaceae</taxon>
        <taxon>Cladosporium</taxon>
    </lineage>
</organism>
<reference evidence="1 2" key="1">
    <citation type="journal article" date="2020" name="Microbiol. Resour. Announc.">
        <title>Draft Genome Sequence of a Cladosporium Species Isolated from the Mesophotic Ascidian Didemnum maculosum.</title>
        <authorList>
            <person name="Gioti A."/>
            <person name="Siaperas R."/>
            <person name="Nikolaivits E."/>
            <person name="Le Goff G."/>
            <person name="Ouazzani J."/>
            <person name="Kotoulas G."/>
            <person name="Topakas E."/>
        </authorList>
    </citation>
    <scope>NUCLEOTIDE SEQUENCE [LARGE SCALE GENOMIC DNA]</scope>
    <source>
        <strain evidence="1 2">TM138-S3</strain>
    </source>
</reference>